<dbReference type="AlphaFoldDB" id="A0A5B9VWL2"/>
<accession>A0A5B9VWL2</accession>
<reference evidence="1 2" key="1">
    <citation type="submission" date="2019-08" db="EMBL/GenBank/DDBJ databases">
        <title>Deep-cultivation of Planctomycetes and their phenomic and genomic characterization uncovers novel biology.</title>
        <authorList>
            <person name="Wiegand S."/>
            <person name="Jogler M."/>
            <person name="Boedeker C."/>
            <person name="Pinto D."/>
            <person name="Vollmers J."/>
            <person name="Rivas-Marin E."/>
            <person name="Kohn T."/>
            <person name="Peeters S.H."/>
            <person name="Heuer A."/>
            <person name="Rast P."/>
            <person name="Oberbeckmann S."/>
            <person name="Bunk B."/>
            <person name="Jeske O."/>
            <person name="Meyerdierks A."/>
            <person name="Storesund J.E."/>
            <person name="Kallscheuer N."/>
            <person name="Luecker S."/>
            <person name="Lage O.M."/>
            <person name="Pohl T."/>
            <person name="Merkel B.J."/>
            <person name="Hornburger P."/>
            <person name="Mueller R.-W."/>
            <person name="Bruemmer F."/>
            <person name="Labrenz M."/>
            <person name="Spormann A.M."/>
            <person name="Op den Camp H."/>
            <person name="Overmann J."/>
            <person name="Amann R."/>
            <person name="Jetten M.S.M."/>
            <person name="Mascher T."/>
            <person name="Medema M.H."/>
            <person name="Devos D.P."/>
            <person name="Kaster A.-K."/>
            <person name="Ovreas L."/>
            <person name="Rohde M."/>
            <person name="Galperin M.Y."/>
            <person name="Jogler C."/>
        </authorList>
    </citation>
    <scope>NUCLEOTIDE SEQUENCE [LARGE SCALE GENOMIC DNA]</scope>
    <source>
        <strain evidence="1 2">OJF2</strain>
    </source>
</reference>
<keyword evidence="2" id="KW-1185">Reference proteome</keyword>
<dbReference type="KEGG" id="agv:OJF2_11010"/>
<gene>
    <name evidence="1" type="ORF">OJF2_11010</name>
</gene>
<protein>
    <submittedName>
        <fullName evidence="1">Uncharacterized protein</fullName>
    </submittedName>
</protein>
<organism evidence="1 2">
    <name type="scientific">Aquisphaera giovannonii</name>
    <dbReference type="NCBI Taxonomy" id="406548"/>
    <lineage>
        <taxon>Bacteria</taxon>
        <taxon>Pseudomonadati</taxon>
        <taxon>Planctomycetota</taxon>
        <taxon>Planctomycetia</taxon>
        <taxon>Isosphaerales</taxon>
        <taxon>Isosphaeraceae</taxon>
        <taxon>Aquisphaera</taxon>
    </lineage>
</organism>
<sequence length="151" mass="16431">MFEWLRKRRGPAANRPEEAAAAAGVPEAARWYMDAIKPHMGQPFVRVHFHRVTWMAVAGPDEKPADFFALEFRAGDRAALIWCAGPDRWNVGQYIRLAHPGADMTTAPSGLTGAYFSECATCSSLAEAIAFLEVATPEPFRGVPPKTGAAT</sequence>
<proteinExistence type="predicted"/>
<dbReference type="Proteomes" id="UP000324233">
    <property type="component" value="Chromosome"/>
</dbReference>
<dbReference type="RefSeq" id="WP_148591939.1">
    <property type="nucleotide sequence ID" value="NZ_CP042997.1"/>
</dbReference>
<name>A0A5B9VWL2_9BACT</name>
<dbReference type="EMBL" id="CP042997">
    <property type="protein sequence ID" value="QEH32622.1"/>
    <property type="molecule type" value="Genomic_DNA"/>
</dbReference>
<evidence type="ECO:0000313" key="2">
    <source>
        <dbReference type="Proteomes" id="UP000324233"/>
    </source>
</evidence>
<evidence type="ECO:0000313" key="1">
    <source>
        <dbReference type="EMBL" id="QEH32622.1"/>
    </source>
</evidence>